<evidence type="ECO:0000313" key="2">
    <source>
        <dbReference type="EMBL" id="GET34644.1"/>
    </source>
</evidence>
<dbReference type="GO" id="GO:0003677">
    <property type="term" value="F:DNA binding"/>
    <property type="evidence" value="ECO:0007669"/>
    <property type="project" value="InterPro"/>
</dbReference>
<comment type="caution">
    <text evidence="2">The sequence shown here is derived from an EMBL/GenBank/DDBJ whole genome shotgun (WGS) entry which is preliminary data.</text>
</comment>
<dbReference type="InterPro" id="IPR001387">
    <property type="entry name" value="Cro/C1-type_HTH"/>
</dbReference>
<dbReference type="SUPFAM" id="SSF47413">
    <property type="entry name" value="lambda repressor-like DNA-binding domains"/>
    <property type="match status" value="1"/>
</dbReference>
<dbReference type="OrthoDB" id="674774at2"/>
<dbReference type="CDD" id="cd00093">
    <property type="entry name" value="HTH_XRE"/>
    <property type="match status" value="1"/>
</dbReference>
<dbReference type="InterPro" id="IPR010982">
    <property type="entry name" value="Lambda_DNA-bd_dom_sf"/>
</dbReference>
<accession>A0A5M4B3H1</accession>
<dbReference type="RefSeq" id="WP_025866316.1">
    <property type="nucleotide sequence ID" value="NZ_BLAX01000001.1"/>
</dbReference>
<gene>
    <name evidence="2" type="ORF">PbJCM13498_35070</name>
</gene>
<dbReference type="AlphaFoldDB" id="A0A5M4B3H1"/>
<dbReference type="EMBL" id="BLAX01000001">
    <property type="protein sequence ID" value="GET34644.1"/>
    <property type="molecule type" value="Genomic_DNA"/>
</dbReference>
<dbReference type="Pfam" id="PF01381">
    <property type="entry name" value="HTH_3"/>
    <property type="match status" value="1"/>
</dbReference>
<evidence type="ECO:0000313" key="3">
    <source>
        <dbReference type="Proteomes" id="UP000391834"/>
    </source>
</evidence>
<feature type="domain" description="HTH cro/C1-type" evidence="1">
    <location>
        <begin position="18"/>
        <end position="71"/>
    </location>
</feature>
<reference evidence="2 3" key="1">
    <citation type="submission" date="2019-10" db="EMBL/GenBank/DDBJ databases">
        <title>Prolixibacter strains distinguished by the presence of nitrate reductase genes were adept at nitrate-dependent anaerobic corrosion of metallic iron and carbon steel.</title>
        <authorList>
            <person name="Iino T."/>
            <person name="Shono N."/>
            <person name="Ito K."/>
            <person name="Nakamura R."/>
            <person name="Sueoka K."/>
            <person name="Harayama S."/>
            <person name="Ohkuma M."/>
        </authorList>
    </citation>
    <scope>NUCLEOTIDE SEQUENCE [LARGE SCALE GENOMIC DNA]</scope>
    <source>
        <strain evidence="2 3">JCM 13498</strain>
    </source>
</reference>
<dbReference type="SMART" id="SM00530">
    <property type="entry name" value="HTH_XRE"/>
    <property type="match status" value="1"/>
</dbReference>
<keyword evidence="3" id="KW-1185">Reference proteome</keyword>
<dbReference type="PROSITE" id="PS50943">
    <property type="entry name" value="HTH_CROC1"/>
    <property type="match status" value="1"/>
</dbReference>
<dbReference type="Gene3D" id="1.10.260.40">
    <property type="entry name" value="lambda repressor-like DNA-binding domains"/>
    <property type="match status" value="1"/>
</dbReference>
<name>A0A5M4B3H1_9BACT</name>
<evidence type="ECO:0000259" key="1">
    <source>
        <dbReference type="PROSITE" id="PS50943"/>
    </source>
</evidence>
<sequence>MNTTETAPSPKVHHGRNIKRLREMLGVKQEYMASELNLTQQSISKLEQKEVIEDEMLEKVAKVLKVPVEAIKNLNDEATFNIIANSYHDNASSVNYRCTFNPIDKLVELYERLLTAEKDKVAMMEKLLEEKK</sequence>
<protein>
    <submittedName>
        <fullName evidence="2">Transcriptional regulator</fullName>
    </submittedName>
</protein>
<dbReference type="Proteomes" id="UP000391834">
    <property type="component" value="Unassembled WGS sequence"/>
</dbReference>
<organism evidence="2 3">
    <name type="scientific">Prolixibacter bellariivorans</name>
    <dbReference type="NCBI Taxonomy" id="314319"/>
    <lineage>
        <taxon>Bacteria</taxon>
        <taxon>Pseudomonadati</taxon>
        <taxon>Bacteroidota</taxon>
        <taxon>Bacteroidia</taxon>
        <taxon>Marinilabiliales</taxon>
        <taxon>Prolixibacteraceae</taxon>
        <taxon>Prolixibacter</taxon>
    </lineage>
</organism>
<proteinExistence type="predicted"/>